<sequence length="78" mass="9065">MEPKNNMHLYSDCNEIYAYASGDGIEMFGLAASSPKAIKDELLEFPIQTDEMKGFMFQEERNNFSFSRKFFVNGIEFF</sequence>
<dbReference type="EMBL" id="PGVD01000022">
    <property type="protein sequence ID" value="PLR98324.1"/>
    <property type="molecule type" value="Genomic_DNA"/>
</dbReference>
<name>A0A2N5GIH7_9BACI</name>
<keyword evidence="4" id="KW-1185">Reference proteome</keyword>
<accession>A0A2N5GIH7</accession>
<proteinExistence type="predicted"/>
<dbReference type="Proteomes" id="UP000235114">
    <property type="component" value="Unassembled WGS sequence"/>
</dbReference>
<protein>
    <submittedName>
        <fullName evidence="1">Uncharacterized protein</fullName>
    </submittedName>
</protein>
<evidence type="ECO:0000313" key="3">
    <source>
        <dbReference type="Proteomes" id="UP000234951"/>
    </source>
</evidence>
<dbReference type="EMBL" id="PGVA01000044">
    <property type="protein sequence ID" value="PLR80798.1"/>
    <property type="molecule type" value="Genomic_DNA"/>
</dbReference>
<dbReference type="OrthoDB" id="2887807at2"/>
<dbReference type="RefSeq" id="WP_101578625.1">
    <property type="nucleotide sequence ID" value="NZ_PGVA01000044.1"/>
</dbReference>
<organism evidence="1 3">
    <name type="scientific">Bacillus canaveralius</name>
    <dbReference type="NCBI Taxonomy" id="1403243"/>
    <lineage>
        <taxon>Bacteria</taxon>
        <taxon>Bacillati</taxon>
        <taxon>Bacillota</taxon>
        <taxon>Bacilli</taxon>
        <taxon>Bacillales</taxon>
        <taxon>Bacillaceae</taxon>
        <taxon>Bacillus</taxon>
    </lineage>
</organism>
<evidence type="ECO:0000313" key="2">
    <source>
        <dbReference type="EMBL" id="PLR98324.1"/>
    </source>
</evidence>
<evidence type="ECO:0000313" key="4">
    <source>
        <dbReference type="Proteomes" id="UP000235114"/>
    </source>
</evidence>
<dbReference type="Proteomes" id="UP000234951">
    <property type="component" value="Unassembled WGS sequence"/>
</dbReference>
<gene>
    <name evidence="1" type="ORF">CU635_17260</name>
    <name evidence="2" type="ORF">CVD25_08110</name>
</gene>
<reference evidence="1 3" key="1">
    <citation type="submission" date="2017-11" db="EMBL/GenBank/DDBJ databases">
        <title>Comparitive Functional Genomics of Dry Heat Resistant strains isolated from the Viking Spacecraft.</title>
        <authorList>
            <person name="Seuylemezian A."/>
            <person name="Cooper K."/>
            <person name="Vaishampayan P."/>
        </authorList>
    </citation>
    <scope>NUCLEOTIDE SEQUENCE [LARGE SCALE GENOMIC DNA]</scope>
    <source>
        <strain evidence="1 3">M4.6</strain>
    </source>
</reference>
<comment type="caution">
    <text evidence="1">The sequence shown here is derived from an EMBL/GenBank/DDBJ whole genome shotgun (WGS) entry which is preliminary data.</text>
</comment>
<evidence type="ECO:0000313" key="1">
    <source>
        <dbReference type="EMBL" id="PLR80798.1"/>
    </source>
</evidence>
<reference evidence="2 4" key="2">
    <citation type="submission" date="2017-12" db="EMBL/GenBank/DDBJ databases">
        <title>Comparative Functional Genomics of Dry Heat Resistant strains isolated from the Viking Spacecraft.</title>
        <authorList>
            <person name="Seuylemezian A."/>
            <person name="Cooper K."/>
            <person name="Vaishampayan P."/>
        </authorList>
    </citation>
    <scope>NUCLEOTIDE SEQUENCE [LARGE SCALE GENOMIC DNA]</scope>
    <source>
        <strain evidence="2 4">ATCC 29669</strain>
    </source>
</reference>
<dbReference type="AlphaFoldDB" id="A0A2N5GIH7"/>